<name>A0A9R1T035_9HYME</name>
<evidence type="ECO:0000256" key="12">
    <source>
        <dbReference type="ARBA" id="ARBA00047310"/>
    </source>
</evidence>
<dbReference type="CDD" id="cd01173">
    <property type="entry name" value="pyridoxal_pyridoxamine_kinase"/>
    <property type="match status" value="1"/>
</dbReference>
<dbReference type="GO" id="GO:0005829">
    <property type="term" value="C:cytosol"/>
    <property type="evidence" value="ECO:0007669"/>
    <property type="project" value="TreeGrafter"/>
</dbReference>
<comment type="pathway">
    <text evidence="1">Cofactor metabolism; pyridoxal 5'-phosphate salvage; pyridoxamine 5'-phosphate from pyridoxamine: step 1/1.</text>
</comment>
<keyword evidence="7" id="KW-0808">Transferase</keyword>
<comment type="similarity">
    <text evidence="4">Belongs to the pyridoxine kinase family.</text>
</comment>
<keyword evidence="16" id="KW-1185">Reference proteome</keyword>
<keyword evidence="10" id="KW-0067">ATP-binding</keyword>
<reference evidence="17" key="1">
    <citation type="submission" date="2025-08" db="UniProtKB">
        <authorList>
            <consortium name="RefSeq"/>
        </authorList>
    </citation>
    <scope>IDENTIFICATION</scope>
    <source>
        <strain evidence="17">USDA-PBARC FA_bdor</strain>
        <tissue evidence="17">Whole organism</tissue>
    </source>
</reference>
<dbReference type="PANTHER" id="PTHR10534">
    <property type="entry name" value="PYRIDOXAL KINASE"/>
    <property type="match status" value="1"/>
</dbReference>
<dbReference type="GO" id="GO:0009443">
    <property type="term" value="P:pyridoxal 5'-phosphate salvage"/>
    <property type="evidence" value="ECO:0007669"/>
    <property type="project" value="InterPro"/>
</dbReference>
<proteinExistence type="inferred from homology"/>
<dbReference type="RefSeq" id="XP_011300369.1">
    <property type="nucleotide sequence ID" value="XM_011302067.1"/>
</dbReference>
<sequence>MGDHVLSIQSHVVYGYCGNKCATFPLQLLGFEVDAINSVQFSNHTGYKVVKGEILTDEHLGQLTEGLAANDLDHYSHLLTGYVGSASFLRKIGQLVPILRKKNPKLVYVCDPVLGDNGKTYVPDELIEIYKTEIVPLADIVTPNQFEFELLTDVKIGTFDDVERAIKKLHQIGPKIVAVTSIELNDRLLSVMSNAKDGTIITMDIPKIPTNYTGSGDLFAALFLAHSHLQQDLKIALEKTVNSLHSVLLRTHEYRSKASKEPAQKAKTKELLLIQSKADIENSSSKLQAHYLNRK</sequence>
<dbReference type="EC" id="2.7.1.35" evidence="5"/>
<evidence type="ECO:0000256" key="14">
    <source>
        <dbReference type="ARBA" id="ARBA00048524"/>
    </source>
</evidence>
<evidence type="ECO:0000256" key="8">
    <source>
        <dbReference type="ARBA" id="ARBA00022741"/>
    </source>
</evidence>
<evidence type="ECO:0000256" key="11">
    <source>
        <dbReference type="ARBA" id="ARBA00032808"/>
    </source>
</evidence>
<dbReference type="GO" id="GO:0005524">
    <property type="term" value="F:ATP binding"/>
    <property type="evidence" value="ECO:0007669"/>
    <property type="project" value="UniProtKB-KW"/>
</dbReference>
<feature type="domain" description="Pyridoxamine kinase/Phosphomethylpyrimidine kinase" evidence="15">
    <location>
        <begin position="99"/>
        <end position="249"/>
    </location>
</feature>
<keyword evidence="9 17" id="KW-0418">Kinase</keyword>
<dbReference type="SUPFAM" id="SSF53613">
    <property type="entry name" value="Ribokinase-like"/>
    <property type="match status" value="1"/>
</dbReference>
<gene>
    <name evidence="17" type="primary">Pdxk</name>
</gene>
<dbReference type="InterPro" id="IPR004625">
    <property type="entry name" value="PyrdxlKinase"/>
</dbReference>
<evidence type="ECO:0000256" key="13">
    <source>
        <dbReference type="ARBA" id="ARBA00047377"/>
    </source>
</evidence>
<evidence type="ECO:0000313" key="16">
    <source>
        <dbReference type="Proteomes" id="UP000694866"/>
    </source>
</evidence>
<evidence type="ECO:0000313" key="17">
    <source>
        <dbReference type="RefSeq" id="XP_011300369.1"/>
    </source>
</evidence>
<evidence type="ECO:0000259" key="15">
    <source>
        <dbReference type="Pfam" id="PF08543"/>
    </source>
</evidence>
<evidence type="ECO:0000256" key="6">
    <source>
        <dbReference type="ARBA" id="ARBA00018134"/>
    </source>
</evidence>
<protein>
    <recommendedName>
        <fullName evidence="6">Pyridoxal kinase</fullName>
        <ecNumber evidence="5">2.7.1.35</ecNumber>
    </recommendedName>
    <alternativeName>
        <fullName evidence="11">Pyridoxine kinase</fullName>
    </alternativeName>
</protein>
<comment type="catalytic activity">
    <reaction evidence="13">
        <text>pyridoxal + ATP = pyridoxal 5'-phosphate + ADP + H(+)</text>
        <dbReference type="Rhea" id="RHEA:10224"/>
        <dbReference type="ChEBI" id="CHEBI:15378"/>
        <dbReference type="ChEBI" id="CHEBI:17310"/>
        <dbReference type="ChEBI" id="CHEBI:30616"/>
        <dbReference type="ChEBI" id="CHEBI:456216"/>
        <dbReference type="ChEBI" id="CHEBI:597326"/>
        <dbReference type="EC" id="2.7.1.35"/>
    </reaction>
    <physiologicalReaction direction="left-to-right" evidence="13">
        <dbReference type="Rhea" id="RHEA:10225"/>
    </physiologicalReaction>
</comment>
<dbReference type="Proteomes" id="UP000694866">
    <property type="component" value="Unplaced"/>
</dbReference>
<evidence type="ECO:0000256" key="7">
    <source>
        <dbReference type="ARBA" id="ARBA00022679"/>
    </source>
</evidence>
<evidence type="ECO:0000256" key="10">
    <source>
        <dbReference type="ARBA" id="ARBA00022840"/>
    </source>
</evidence>
<dbReference type="AlphaFoldDB" id="A0A9R1T035"/>
<keyword evidence="8" id="KW-0547">Nucleotide-binding</keyword>
<comment type="pathway">
    <text evidence="3">Cofactor metabolism; pyridoxal 5'-phosphate salvage; pyridoxal 5'-phosphate from pyridoxal: step 1/1.</text>
</comment>
<dbReference type="OrthoDB" id="2104723at2759"/>
<comment type="pathway">
    <text evidence="2">Cofactor metabolism; pyridoxal 5'-phosphate salvage; pyridoxine 5'-phosphate from pyridoxine: step 1/1.</text>
</comment>
<dbReference type="GeneID" id="105264891"/>
<comment type="catalytic activity">
    <reaction evidence="12">
        <text>pyridoxamine + ATP = pyridoxamine 5'-phosphate + ADP + H(+)</text>
        <dbReference type="Rhea" id="RHEA:25104"/>
        <dbReference type="ChEBI" id="CHEBI:15378"/>
        <dbReference type="ChEBI" id="CHEBI:30616"/>
        <dbReference type="ChEBI" id="CHEBI:57761"/>
        <dbReference type="ChEBI" id="CHEBI:58451"/>
        <dbReference type="ChEBI" id="CHEBI:456216"/>
        <dbReference type="EC" id="2.7.1.35"/>
    </reaction>
    <physiologicalReaction direction="left-to-right" evidence="12">
        <dbReference type="Rhea" id="RHEA:25105"/>
    </physiologicalReaction>
</comment>
<dbReference type="PANTHER" id="PTHR10534:SF2">
    <property type="entry name" value="PYRIDOXAL KINASE"/>
    <property type="match status" value="1"/>
</dbReference>
<evidence type="ECO:0000256" key="2">
    <source>
        <dbReference type="ARBA" id="ARBA00004835"/>
    </source>
</evidence>
<dbReference type="Gene3D" id="3.40.1190.20">
    <property type="match status" value="1"/>
</dbReference>
<evidence type="ECO:0000256" key="1">
    <source>
        <dbReference type="ARBA" id="ARBA00004750"/>
    </source>
</evidence>
<dbReference type="KEGG" id="fas:105264891"/>
<evidence type="ECO:0000256" key="3">
    <source>
        <dbReference type="ARBA" id="ARBA00005210"/>
    </source>
</evidence>
<dbReference type="InterPro" id="IPR013749">
    <property type="entry name" value="PM/HMP-P_kinase-1"/>
</dbReference>
<evidence type="ECO:0000256" key="9">
    <source>
        <dbReference type="ARBA" id="ARBA00022777"/>
    </source>
</evidence>
<dbReference type="CTD" id="8566"/>
<comment type="catalytic activity">
    <reaction evidence="14">
        <text>pyridoxine + ATP = pyridoxine 5'-phosphate + ADP + H(+)</text>
        <dbReference type="Rhea" id="RHEA:25108"/>
        <dbReference type="ChEBI" id="CHEBI:15378"/>
        <dbReference type="ChEBI" id="CHEBI:16709"/>
        <dbReference type="ChEBI" id="CHEBI:30616"/>
        <dbReference type="ChEBI" id="CHEBI:58589"/>
        <dbReference type="ChEBI" id="CHEBI:456216"/>
        <dbReference type="EC" id="2.7.1.35"/>
    </reaction>
    <physiologicalReaction direction="left-to-right" evidence="14">
        <dbReference type="Rhea" id="RHEA:25109"/>
    </physiologicalReaction>
</comment>
<dbReference type="GO" id="GO:0008478">
    <property type="term" value="F:pyridoxal kinase activity"/>
    <property type="evidence" value="ECO:0007669"/>
    <property type="project" value="UniProtKB-EC"/>
</dbReference>
<evidence type="ECO:0000256" key="4">
    <source>
        <dbReference type="ARBA" id="ARBA00008805"/>
    </source>
</evidence>
<evidence type="ECO:0000256" key="5">
    <source>
        <dbReference type="ARBA" id="ARBA00012104"/>
    </source>
</evidence>
<organism evidence="16 17">
    <name type="scientific">Fopius arisanus</name>
    <dbReference type="NCBI Taxonomy" id="64838"/>
    <lineage>
        <taxon>Eukaryota</taxon>
        <taxon>Metazoa</taxon>
        <taxon>Ecdysozoa</taxon>
        <taxon>Arthropoda</taxon>
        <taxon>Hexapoda</taxon>
        <taxon>Insecta</taxon>
        <taxon>Pterygota</taxon>
        <taxon>Neoptera</taxon>
        <taxon>Endopterygota</taxon>
        <taxon>Hymenoptera</taxon>
        <taxon>Apocrita</taxon>
        <taxon>Ichneumonoidea</taxon>
        <taxon>Braconidae</taxon>
        <taxon>Opiinae</taxon>
        <taxon>Fopius</taxon>
    </lineage>
</organism>
<dbReference type="NCBIfam" id="TIGR00687">
    <property type="entry name" value="pyridox_kin"/>
    <property type="match status" value="1"/>
</dbReference>
<dbReference type="InterPro" id="IPR029056">
    <property type="entry name" value="Ribokinase-like"/>
</dbReference>
<accession>A0A9R1T035</accession>
<dbReference type="Pfam" id="PF08543">
    <property type="entry name" value="Phos_pyr_kin"/>
    <property type="match status" value="1"/>
</dbReference>